<keyword evidence="2" id="KW-0812">Transmembrane</keyword>
<dbReference type="RefSeq" id="XP_013405505.1">
    <property type="nucleotide sequence ID" value="XM_013550051.1"/>
</dbReference>
<evidence type="ECO:0000313" key="3">
    <source>
        <dbReference type="Proteomes" id="UP000085678"/>
    </source>
</evidence>
<accession>A0A1S3J544</accession>
<keyword evidence="2" id="KW-0472">Membrane</keyword>
<dbReference type="GeneID" id="106170254"/>
<feature type="compositionally biased region" description="Basic residues" evidence="1">
    <location>
        <begin position="531"/>
        <end position="540"/>
    </location>
</feature>
<reference evidence="4" key="1">
    <citation type="submission" date="2025-08" db="UniProtKB">
        <authorList>
            <consortium name="RefSeq"/>
        </authorList>
    </citation>
    <scope>IDENTIFICATION</scope>
    <source>
        <tissue evidence="4">Gonads</tissue>
    </source>
</reference>
<keyword evidence="2" id="KW-1133">Transmembrane helix</keyword>
<feature type="compositionally biased region" description="Basic and acidic residues" evidence="1">
    <location>
        <begin position="406"/>
        <end position="417"/>
    </location>
</feature>
<organism evidence="3 4">
    <name type="scientific">Lingula anatina</name>
    <name type="common">Brachiopod</name>
    <name type="synonym">Lingula unguis</name>
    <dbReference type="NCBI Taxonomy" id="7574"/>
    <lineage>
        <taxon>Eukaryota</taxon>
        <taxon>Metazoa</taxon>
        <taxon>Spiralia</taxon>
        <taxon>Lophotrochozoa</taxon>
        <taxon>Brachiopoda</taxon>
        <taxon>Linguliformea</taxon>
        <taxon>Lingulata</taxon>
        <taxon>Lingulida</taxon>
        <taxon>Linguloidea</taxon>
        <taxon>Lingulidae</taxon>
        <taxon>Lingula</taxon>
    </lineage>
</organism>
<gene>
    <name evidence="4" type="primary">LOC106170254</name>
</gene>
<keyword evidence="3" id="KW-1185">Reference proteome</keyword>
<dbReference type="Proteomes" id="UP000085678">
    <property type="component" value="Unplaced"/>
</dbReference>
<feature type="region of interest" description="Disordered" evidence="1">
    <location>
        <begin position="354"/>
        <end position="549"/>
    </location>
</feature>
<proteinExistence type="predicted"/>
<evidence type="ECO:0000256" key="1">
    <source>
        <dbReference type="SAM" id="MobiDB-lite"/>
    </source>
</evidence>
<sequence length="549" mass="61990">MLNENDVPRFRAFLTTTLVVIIFTVFIQGGTIKPLVKLLQIKKKKNKVVSMSEEINYHVTDHVLAGIEEIMGTHGDHWLRESVNRLDLQYLKKWLQNNPQRHDEQIMELFQEIALRQHYENVAGTEAAKRWASSIDIAPEFEGDEPPKSPSPEALKDLLHEYMHVTTAILHRTTDLEKSDREKLAQRIRSGSGGSLDFNHELHVPTVPRPSLPFLAVRRSSAAVCATIASNASDDYEDILENAAMLEHPDLLRNAPDTVFPGSPRRRLSTSASAKFIPNPKPSDLRKMLVKAPSRALHAKANKNLVREDSQDLVHQLHEKQLRQNRYRRAMSVSFSPSGSPLLPRSVKGAARQAAFTAKLRRQHSEPSPEKEVVDGVHDERKRVTLPPERSHHMEAIEESEESETEDTKGEKPKGNGEAKVPFSEAEREADVRAERAKTRRVQKAYSLGDTPKDSAMFDLGRGESEEAQDTFPEETEMVELPKKDASETEPMLTKSATDTALIKRGQETKVDIEDSSSETDNGKTKPMAEKRRRMRKLQRKGAMDDPKV</sequence>
<dbReference type="AlphaFoldDB" id="A0A1S3J544"/>
<evidence type="ECO:0000256" key="2">
    <source>
        <dbReference type="SAM" id="Phobius"/>
    </source>
</evidence>
<feature type="region of interest" description="Disordered" evidence="1">
    <location>
        <begin position="258"/>
        <end position="282"/>
    </location>
</feature>
<protein>
    <submittedName>
        <fullName evidence="4">Sodium/hydrogen exchanger 4 isoform X1</fullName>
    </submittedName>
</protein>
<dbReference type="STRING" id="7574.A0A1S3J544"/>
<dbReference type="KEGG" id="lak:106170254"/>
<evidence type="ECO:0000313" key="4">
    <source>
        <dbReference type="RefSeq" id="XP_013405505.1"/>
    </source>
</evidence>
<name>A0A1S3J544_LINAN</name>
<feature type="compositionally biased region" description="Basic and acidic residues" evidence="1">
    <location>
        <begin position="521"/>
        <end position="530"/>
    </location>
</feature>
<feature type="compositionally biased region" description="Basic and acidic residues" evidence="1">
    <location>
        <begin position="425"/>
        <end position="437"/>
    </location>
</feature>
<feature type="transmembrane region" description="Helical" evidence="2">
    <location>
        <begin position="12"/>
        <end position="36"/>
    </location>
</feature>
<feature type="compositionally biased region" description="Basic and acidic residues" evidence="1">
    <location>
        <begin position="363"/>
        <end position="396"/>
    </location>
</feature>
<dbReference type="InParanoid" id="A0A1S3J544"/>
<feature type="compositionally biased region" description="Acidic residues" evidence="1">
    <location>
        <begin position="466"/>
        <end position="478"/>
    </location>
</feature>